<dbReference type="STRING" id="626937.HMPREF3293_00843"/>
<evidence type="ECO:0000313" key="6">
    <source>
        <dbReference type="EMBL" id="KXK66107.1"/>
    </source>
</evidence>
<dbReference type="Gene3D" id="3.40.50.2300">
    <property type="match status" value="2"/>
</dbReference>
<sequence>MKKALMVVLALVIVCACFLTACAGTPAATEGTAESSAPAESAAAGSPEPSGEASEEAAGSGGQLLIGHNNILKGNYSVDILENTIQATCDALDIELMVTNDETQVEKSVTNVDNMISAGVDGLIFLGMSDTLFPVIAEKCEAANVPFAIVDHIPADDVAAQLQESPMYVGGAVTDDSVTGKTIGEYAAAQGCKKAIVVTALNTDPTHIKRVEGFTEAFEAAGGEVLDVGWGEPTVDKALTRANDLLTAHPDVDCVYGTNGDVASATIQALEKHPEVSAKMFATDLDPAVLEGLESGVVSAANGAHWVGGDFAAELLINYLQGNPIKDPEGKAPLFKVSAAVLPSSLVDLYNQFWINSQPFSDEEMQAMVGPGVTYDTFNDAISGYTVESRLQAKVDAGLLTQEELDAALAG</sequence>
<dbReference type="PROSITE" id="PS51257">
    <property type="entry name" value="PROKAR_LIPOPROTEIN"/>
    <property type="match status" value="1"/>
</dbReference>
<feature type="domain" description="Periplasmic binding protein" evidence="5">
    <location>
        <begin position="80"/>
        <end position="323"/>
    </location>
</feature>
<dbReference type="EMBL" id="LSZW01000047">
    <property type="protein sequence ID" value="KXK66107.1"/>
    <property type="molecule type" value="Genomic_DNA"/>
</dbReference>
<feature type="signal peptide" evidence="4">
    <location>
        <begin position="1"/>
        <end position="23"/>
    </location>
</feature>
<feature type="compositionally biased region" description="Low complexity" evidence="3">
    <location>
        <begin position="29"/>
        <end position="58"/>
    </location>
</feature>
<dbReference type="PANTHER" id="PTHR30036:SF7">
    <property type="entry name" value="ABC TRANSPORTER PERIPLASMIC-BINDING PROTEIN YPHF"/>
    <property type="match status" value="1"/>
</dbReference>
<dbReference type="PANTHER" id="PTHR30036">
    <property type="entry name" value="D-XYLOSE-BINDING PERIPLASMIC PROTEIN"/>
    <property type="match status" value="1"/>
</dbReference>
<keyword evidence="4" id="KW-0732">Signal</keyword>
<dbReference type="Proteomes" id="UP000070366">
    <property type="component" value="Unassembled WGS sequence"/>
</dbReference>
<comment type="similarity">
    <text evidence="2">Belongs to the bacterial solute-binding protein 2 family.</text>
</comment>
<organism evidence="6 7">
    <name type="scientific">Christensenella minuta</name>
    <dbReference type="NCBI Taxonomy" id="626937"/>
    <lineage>
        <taxon>Bacteria</taxon>
        <taxon>Bacillati</taxon>
        <taxon>Bacillota</taxon>
        <taxon>Clostridia</taxon>
        <taxon>Christensenellales</taxon>
        <taxon>Christensenellaceae</taxon>
        <taxon>Christensenella</taxon>
    </lineage>
</organism>
<dbReference type="InterPro" id="IPR050555">
    <property type="entry name" value="Bact_Solute-Bind_Prot2"/>
</dbReference>
<evidence type="ECO:0000259" key="5">
    <source>
        <dbReference type="Pfam" id="PF13407"/>
    </source>
</evidence>
<comment type="caution">
    <text evidence="6">The sequence shown here is derived from an EMBL/GenBank/DDBJ whole genome shotgun (WGS) entry which is preliminary data.</text>
</comment>
<reference evidence="6 7" key="1">
    <citation type="submission" date="2016-02" db="EMBL/GenBank/DDBJ databases">
        <authorList>
            <person name="Wen L."/>
            <person name="He K."/>
            <person name="Yang H."/>
        </authorList>
    </citation>
    <scope>NUCLEOTIDE SEQUENCE [LARGE SCALE GENOMIC DNA]</scope>
    <source>
        <strain evidence="6 7">DSM 22607</strain>
    </source>
</reference>
<dbReference type="KEGG" id="cmiu:B1H56_01235"/>
<dbReference type="GO" id="GO:0030246">
    <property type="term" value="F:carbohydrate binding"/>
    <property type="evidence" value="ECO:0007669"/>
    <property type="project" value="TreeGrafter"/>
</dbReference>
<evidence type="ECO:0000256" key="4">
    <source>
        <dbReference type="SAM" id="SignalP"/>
    </source>
</evidence>
<dbReference type="CDD" id="cd01536">
    <property type="entry name" value="PBP1_ABC_sugar_binding-like"/>
    <property type="match status" value="1"/>
</dbReference>
<evidence type="ECO:0000256" key="2">
    <source>
        <dbReference type="ARBA" id="ARBA00007639"/>
    </source>
</evidence>
<accession>A0A136Q616</accession>
<evidence type="ECO:0000313" key="7">
    <source>
        <dbReference type="Proteomes" id="UP000070366"/>
    </source>
</evidence>
<keyword evidence="7" id="KW-1185">Reference proteome</keyword>
<evidence type="ECO:0000256" key="1">
    <source>
        <dbReference type="ARBA" id="ARBA00004196"/>
    </source>
</evidence>
<name>A0A136Q616_9FIRM</name>
<gene>
    <name evidence="6" type="ORF">HMPREF3293_00843</name>
</gene>
<feature type="chain" id="PRO_5039485133" evidence="4">
    <location>
        <begin position="24"/>
        <end position="411"/>
    </location>
</feature>
<evidence type="ECO:0000256" key="3">
    <source>
        <dbReference type="SAM" id="MobiDB-lite"/>
    </source>
</evidence>
<dbReference type="Pfam" id="PF13407">
    <property type="entry name" value="Peripla_BP_4"/>
    <property type="match status" value="1"/>
</dbReference>
<comment type="subcellular location">
    <subcellularLocation>
        <location evidence="1">Cell envelope</location>
    </subcellularLocation>
</comment>
<dbReference type="SUPFAM" id="SSF53822">
    <property type="entry name" value="Periplasmic binding protein-like I"/>
    <property type="match status" value="1"/>
</dbReference>
<protein>
    <submittedName>
        <fullName evidence="6">Sugar-binding domain protein</fullName>
    </submittedName>
</protein>
<proteinExistence type="inferred from homology"/>
<dbReference type="InterPro" id="IPR028082">
    <property type="entry name" value="Peripla_BP_I"/>
</dbReference>
<dbReference type="GO" id="GO:0030288">
    <property type="term" value="C:outer membrane-bounded periplasmic space"/>
    <property type="evidence" value="ECO:0007669"/>
    <property type="project" value="TreeGrafter"/>
</dbReference>
<dbReference type="InterPro" id="IPR025997">
    <property type="entry name" value="SBP_2_dom"/>
</dbReference>
<dbReference type="OrthoDB" id="9814427at2"/>
<feature type="region of interest" description="Disordered" evidence="3">
    <location>
        <begin position="29"/>
        <end position="59"/>
    </location>
</feature>
<dbReference type="AlphaFoldDB" id="A0A136Q616"/>
<dbReference type="RefSeq" id="WP_066520143.1">
    <property type="nucleotide sequence ID" value="NZ_CABMOF010000003.1"/>
</dbReference>